<accession>A0A0F4PPY8</accession>
<reference evidence="1 3" key="1">
    <citation type="journal article" date="2015" name="BMC Genomics">
        <title>Genome mining reveals unlocked bioactive potential of marine Gram-negative bacteria.</title>
        <authorList>
            <person name="Machado H."/>
            <person name="Sonnenschein E.C."/>
            <person name="Melchiorsen J."/>
            <person name="Gram L."/>
        </authorList>
    </citation>
    <scope>NUCLEOTIDE SEQUENCE [LARGE SCALE GENOMIC DNA]</scope>
    <source>
        <strain evidence="1 3">S3137</strain>
    </source>
</reference>
<dbReference type="EMBL" id="PNCG01000004">
    <property type="protein sequence ID" value="TMP87787.1"/>
    <property type="molecule type" value="Genomic_DNA"/>
</dbReference>
<reference evidence="4" key="3">
    <citation type="submission" date="2019-06" db="EMBL/GenBank/DDBJ databases">
        <title>Co-occurence of chitin degradation, pigmentation and bioactivity in marine Pseudoalteromonas.</title>
        <authorList>
            <person name="Sonnenschein E.C."/>
            <person name="Bech P.K."/>
        </authorList>
    </citation>
    <scope>NUCLEOTIDE SEQUENCE [LARGE SCALE GENOMIC DNA]</scope>
    <source>
        <strain evidence="4">S2897</strain>
    </source>
</reference>
<dbReference type="GeneID" id="58229771"/>
<evidence type="ECO:0000313" key="4">
    <source>
        <dbReference type="Proteomes" id="UP000305874"/>
    </source>
</evidence>
<dbReference type="OrthoDB" id="6687905at2"/>
<dbReference type="STRING" id="151081.TW72_14825"/>
<dbReference type="AlphaFoldDB" id="A0A0F4PPY8"/>
<dbReference type="RefSeq" id="WP_045978503.1">
    <property type="nucleotide sequence ID" value="NZ_JXXY01000003.1"/>
</dbReference>
<dbReference type="Pfam" id="PF11163">
    <property type="entry name" value="DUF2947"/>
    <property type="match status" value="1"/>
</dbReference>
<sequence length="158" mass="18777">MNYLCLDEYAKAWVFKHQELLIAPQQLAQIKPMTPTRSAVLWSTFISRDKDHPDFFSEDDWLCQAQHWQAQEVFWEQAFEDETAIPEPILSHLDWQDNTTVYFCNSRDEVIETRFDVFKQHWQNFMFLADGSILIGKKRPQVVQFMETGFARLGEQPK</sequence>
<name>A0A0F4PPY8_9GAMM</name>
<gene>
    <name evidence="2" type="ORF">CWC05_05700</name>
    <name evidence="1" type="ORF">TW72_14825</name>
</gene>
<reference evidence="2 4" key="2">
    <citation type="submission" date="2017-12" db="EMBL/GenBank/DDBJ databases">
        <authorList>
            <person name="Paulsen S."/>
            <person name="Gram L.K."/>
        </authorList>
    </citation>
    <scope>NUCLEOTIDE SEQUENCE [LARGE SCALE GENOMIC DNA]</scope>
    <source>
        <strain evidence="2 4">S2897</strain>
    </source>
</reference>
<evidence type="ECO:0000313" key="2">
    <source>
        <dbReference type="EMBL" id="TMP87787.1"/>
    </source>
</evidence>
<dbReference type="eggNOG" id="ENOG5031F7Z">
    <property type="taxonomic scope" value="Bacteria"/>
</dbReference>
<dbReference type="Proteomes" id="UP000033664">
    <property type="component" value="Unassembled WGS sequence"/>
</dbReference>
<reference evidence="2" key="4">
    <citation type="submission" date="2019-09" db="EMBL/GenBank/DDBJ databases">
        <title>Co-occurence of chitin degradation, pigmentation and bioactivity in marine Pseudoalteromonas.</title>
        <authorList>
            <person name="Sonnenschein E.C."/>
            <person name="Bech P.K."/>
        </authorList>
    </citation>
    <scope>NUCLEOTIDE SEQUENCE</scope>
    <source>
        <strain evidence="2">S2897</strain>
    </source>
</reference>
<evidence type="ECO:0000313" key="1">
    <source>
        <dbReference type="EMBL" id="KJY97103.1"/>
    </source>
</evidence>
<evidence type="ECO:0000313" key="3">
    <source>
        <dbReference type="Proteomes" id="UP000033664"/>
    </source>
</evidence>
<dbReference type="EMBL" id="JXXZ01000013">
    <property type="protein sequence ID" value="KJY97103.1"/>
    <property type="molecule type" value="Genomic_DNA"/>
</dbReference>
<proteinExistence type="predicted"/>
<dbReference type="Proteomes" id="UP000305874">
    <property type="component" value="Unassembled WGS sequence"/>
</dbReference>
<dbReference type="InterPro" id="IPR021334">
    <property type="entry name" value="DUF2947"/>
</dbReference>
<organism evidence="1 3">
    <name type="scientific">Pseudoalteromonas ruthenica</name>
    <dbReference type="NCBI Taxonomy" id="151081"/>
    <lineage>
        <taxon>Bacteria</taxon>
        <taxon>Pseudomonadati</taxon>
        <taxon>Pseudomonadota</taxon>
        <taxon>Gammaproteobacteria</taxon>
        <taxon>Alteromonadales</taxon>
        <taxon>Pseudoalteromonadaceae</taxon>
        <taxon>Pseudoalteromonas</taxon>
    </lineage>
</organism>
<keyword evidence="3" id="KW-1185">Reference proteome</keyword>
<dbReference type="PATRIC" id="fig|151081.8.peg.642"/>
<comment type="caution">
    <text evidence="1">The sequence shown here is derived from an EMBL/GenBank/DDBJ whole genome shotgun (WGS) entry which is preliminary data.</text>
</comment>
<protein>
    <submittedName>
        <fullName evidence="2">DUF2947 domain-containing protein</fullName>
    </submittedName>
</protein>